<evidence type="ECO:0000313" key="1">
    <source>
        <dbReference type="EMBL" id="PKU66864.1"/>
    </source>
</evidence>
<dbReference type="EMBL" id="KZ503237">
    <property type="protein sequence ID" value="PKU66864.1"/>
    <property type="molecule type" value="Genomic_DNA"/>
</dbReference>
<accession>A0A2I0VTZ2</accession>
<reference evidence="1 2" key="1">
    <citation type="journal article" date="2016" name="Sci. Rep.">
        <title>The Dendrobium catenatum Lindl. genome sequence provides insights into polysaccharide synthase, floral development and adaptive evolution.</title>
        <authorList>
            <person name="Zhang G.Q."/>
            <person name="Xu Q."/>
            <person name="Bian C."/>
            <person name="Tsai W.C."/>
            <person name="Yeh C.M."/>
            <person name="Liu K.W."/>
            <person name="Yoshida K."/>
            <person name="Zhang L.S."/>
            <person name="Chang S.B."/>
            <person name="Chen F."/>
            <person name="Shi Y."/>
            <person name="Su Y.Y."/>
            <person name="Zhang Y.Q."/>
            <person name="Chen L.J."/>
            <person name="Yin Y."/>
            <person name="Lin M."/>
            <person name="Huang H."/>
            <person name="Deng H."/>
            <person name="Wang Z.W."/>
            <person name="Zhu S.L."/>
            <person name="Zhao X."/>
            <person name="Deng C."/>
            <person name="Niu S.C."/>
            <person name="Huang J."/>
            <person name="Wang M."/>
            <person name="Liu G.H."/>
            <person name="Yang H.J."/>
            <person name="Xiao X.J."/>
            <person name="Hsiao Y.Y."/>
            <person name="Wu W.L."/>
            <person name="Chen Y.Y."/>
            <person name="Mitsuda N."/>
            <person name="Ohme-Takagi M."/>
            <person name="Luo Y.B."/>
            <person name="Van de Peer Y."/>
            <person name="Liu Z.J."/>
        </authorList>
    </citation>
    <scope>NUCLEOTIDE SEQUENCE [LARGE SCALE GENOMIC DNA]</scope>
    <source>
        <tissue evidence="1">The whole plant</tissue>
    </source>
</reference>
<gene>
    <name evidence="1" type="ORF">MA16_Dca021546</name>
</gene>
<protein>
    <submittedName>
        <fullName evidence="1">Uncharacterized protein</fullName>
    </submittedName>
</protein>
<proteinExistence type="predicted"/>
<organism evidence="1 2">
    <name type="scientific">Dendrobium catenatum</name>
    <dbReference type="NCBI Taxonomy" id="906689"/>
    <lineage>
        <taxon>Eukaryota</taxon>
        <taxon>Viridiplantae</taxon>
        <taxon>Streptophyta</taxon>
        <taxon>Embryophyta</taxon>
        <taxon>Tracheophyta</taxon>
        <taxon>Spermatophyta</taxon>
        <taxon>Magnoliopsida</taxon>
        <taxon>Liliopsida</taxon>
        <taxon>Asparagales</taxon>
        <taxon>Orchidaceae</taxon>
        <taxon>Epidendroideae</taxon>
        <taxon>Malaxideae</taxon>
        <taxon>Dendrobiinae</taxon>
        <taxon>Dendrobium</taxon>
    </lineage>
</organism>
<sequence length="137" mass="15592">MLLMACPMAAERLEGWEAFIARLANENNYFGFAICRGCLAFYLLRRRAAGEKYEAIGHVLLPPRKTKKPEPYHGERKVSLPLGSSPLDGVRDNYGFFPSIHWKKGNPGQSFSPRFNLTYYCISIQLMVPSRPLNCIH</sequence>
<reference evidence="1 2" key="2">
    <citation type="journal article" date="2017" name="Nature">
        <title>The Apostasia genome and the evolution of orchids.</title>
        <authorList>
            <person name="Zhang G.Q."/>
            <person name="Liu K.W."/>
            <person name="Li Z."/>
            <person name="Lohaus R."/>
            <person name="Hsiao Y.Y."/>
            <person name="Niu S.C."/>
            <person name="Wang J.Y."/>
            <person name="Lin Y.C."/>
            <person name="Xu Q."/>
            <person name="Chen L.J."/>
            <person name="Yoshida K."/>
            <person name="Fujiwara S."/>
            <person name="Wang Z.W."/>
            <person name="Zhang Y.Q."/>
            <person name="Mitsuda N."/>
            <person name="Wang M."/>
            <person name="Liu G.H."/>
            <person name="Pecoraro L."/>
            <person name="Huang H.X."/>
            <person name="Xiao X.J."/>
            <person name="Lin M."/>
            <person name="Wu X.Y."/>
            <person name="Wu W.L."/>
            <person name="Chen Y.Y."/>
            <person name="Chang S.B."/>
            <person name="Sakamoto S."/>
            <person name="Ohme-Takagi M."/>
            <person name="Yagi M."/>
            <person name="Zeng S.J."/>
            <person name="Shen C.Y."/>
            <person name="Yeh C.M."/>
            <person name="Luo Y.B."/>
            <person name="Tsai W.C."/>
            <person name="Van de Peer Y."/>
            <person name="Liu Z.J."/>
        </authorList>
    </citation>
    <scope>NUCLEOTIDE SEQUENCE [LARGE SCALE GENOMIC DNA]</scope>
    <source>
        <tissue evidence="1">The whole plant</tissue>
    </source>
</reference>
<name>A0A2I0VTZ2_9ASPA</name>
<dbReference type="Proteomes" id="UP000233837">
    <property type="component" value="Unassembled WGS sequence"/>
</dbReference>
<evidence type="ECO:0000313" key="2">
    <source>
        <dbReference type="Proteomes" id="UP000233837"/>
    </source>
</evidence>
<dbReference type="AlphaFoldDB" id="A0A2I0VTZ2"/>
<keyword evidence="2" id="KW-1185">Reference proteome</keyword>